<evidence type="ECO:0000256" key="2">
    <source>
        <dbReference type="SAM" id="Phobius"/>
    </source>
</evidence>
<feature type="transmembrane region" description="Helical" evidence="2">
    <location>
        <begin position="491"/>
        <end position="512"/>
    </location>
</feature>
<sequence length="1070" mass="118798">MKLLEARIDGFGQLQGLTIRLDGPSVILYGMNEAGKSTLFGFIRTILYGFARRNQPAERQEPINGGTHGGQLLFEDEEGRIYIAERYASQNGGKLKLRRLDLADLQPEPESWLAQEEWERRFLGGTNEQLFRELYAITLTELQQVGALSHDELGRYLYHAGWENGKVIAAAEKKLQQEMEQLFKPRGFNQQMNKQLKTLEQTEQELRKQADAIQVYNELQREMEQINLELGQLDEELPHRQSSVQLAGKACAVRPLWLKQLELARERVGIAGAERITAEAEHSWQQLQKERSSRAYEYEQLGQEQLLIKQKREVILVDEALLARKEEAEAMLLESERMQLLREERIALLAELHADEEMLARLLGRIASSWGEQELRDLQLTVSDREYVRGQRQLEAAAGRSTERQNADLQAVMQQEREAAQLLAEAETELARAEAAAGGHTAIIGAAFLPQTSEAMRAAWNSCDAALREWELERLQVSAAREEAGQSFAGPLWIGAALAGGAAVALGAALLGGGAFPGAAGAAAALGALALALAALAQARGRRAAAARRPRRTRGPAPAAAREQRVRAALAALVSAPAEAAAALLAKPPQAAGAAREQLRAAAEARATALQRSEQLGAGRLELARRHARLRAAAGERREAAAAAAEEHAAAARQWRGWLEALALPDMSPDAALEVFELAEQALLRLQQRDRRAAKQAAADTQLAAFEARAAELCAPLPDAAHRLPAEPALALRLLQAELRRQAAAQEEAARLDERLQALQISIAAVQEQQQQLTSSSRQLILAAGFNNETEFAAILVHRARLEAIDHEMDKLEIEMTAGLSGQRMIELKQLMSVHDRDELEQLYSHLQRKTQQMEQSRAELLDRRGRLRQQLENLLQEEKHRGLLAVKEMTVAQITQDAERYAVLAISASLIRATKRIYEEERQPALLKLASEYVRRLTEGRYIRVLTTPDQPSIRLETFDNRLVDSALLSRGTAELVYLAMRLALAAERTAAAGMPLLLDDLFVNFDRERLQSVALLLGELSSTRQMILFTCHDHIREVLQSCIPHALQTQLPGRSRQLVSHLSPNDQE</sequence>
<gene>
    <name evidence="4" type="ORF">SAMN05216378_0453</name>
</gene>
<dbReference type="STRING" id="1045775.SAMN05216378_0453"/>
<dbReference type="PANTHER" id="PTHR41259:SF1">
    <property type="entry name" value="DOUBLE-STRAND BREAK REPAIR RAD50 ATPASE, PUTATIVE-RELATED"/>
    <property type="match status" value="1"/>
</dbReference>
<feature type="domain" description="YhaN AAA" evidence="3">
    <location>
        <begin position="1"/>
        <end position="209"/>
    </location>
</feature>
<keyword evidence="2" id="KW-0812">Transmembrane</keyword>
<dbReference type="EMBL" id="FOMT01000001">
    <property type="protein sequence ID" value="SFD56261.1"/>
    <property type="molecule type" value="Genomic_DNA"/>
</dbReference>
<dbReference type="SUPFAM" id="SSF52540">
    <property type="entry name" value="P-loop containing nucleoside triphosphate hydrolases"/>
    <property type="match status" value="1"/>
</dbReference>
<proteinExistence type="predicted"/>
<keyword evidence="2" id="KW-0472">Membrane</keyword>
<keyword evidence="2" id="KW-1133">Transmembrane helix</keyword>
<reference evidence="5" key="1">
    <citation type="submission" date="2016-10" db="EMBL/GenBank/DDBJ databases">
        <authorList>
            <person name="Varghese N."/>
            <person name="Submissions S."/>
        </authorList>
    </citation>
    <scope>NUCLEOTIDE SEQUENCE [LARGE SCALE GENOMIC DNA]</scope>
    <source>
        <strain evidence="5">CGMCC 1.10784</strain>
    </source>
</reference>
<evidence type="ECO:0000259" key="3">
    <source>
        <dbReference type="Pfam" id="PF13514"/>
    </source>
</evidence>
<keyword evidence="1" id="KW-0175">Coiled coil</keyword>
<dbReference type="Gene3D" id="3.40.50.300">
    <property type="entry name" value="P-loop containing nucleotide triphosphate hydrolases"/>
    <property type="match status" value="2"/>
</dbReference>
<dbReference type="RefSeq" id="WP_175532700.1">
    <property type="nucleotide sequence ID" value="NZ_FOMT01000001.1"/>
</dbReference>
<dbReference type="InterPro" id="IPR027417">
    <property type="entry name" value="P-loop_NTPase"/>
</dbReference>
<dbReference type="Proteomes" id="UP000198855">
    <property type="component" value="Unassembled WGS sequence"/>
</dbReference>
<dbReference type="Pfam" id="PF13514">
    <property type="entry name" value="AAA_27"/>
    <property type="match status" value="1"/>
</dbReference>
<dbReference type="InterPro" id="IPR038734">
    <property type="entry name" value="YhaN_AAA"/>
</dbReference>
<keyword evidence="5" id="KW-1185">Reference proteome</keyword>
<organism evidence="4 5">
    <name type="scientific">Paenibacillus catalpae</name>
    <dbReference type="NCBI Taxonomy" id="1045775"/>
    <lineage>
        <taxon>Bacteria</taxon>
        <taxon>Bacillati</taxon>
        <taxon>Bacillota</taxon>
        <taxon>Bacilli</taxon>
        <taxon>Bacillales</taxon>
        <taxon>Paenibacillaceae</taxon>
        <taxon>Paenibacillus</taxon>
    </lineage>
</organism>
<evidence type="ECO:0000313" key="4">
    <source>
        <dbReference type="EMBL" id="SFD56261.1"/>
    </source>
</evidence>
<feature type="coiled-coil region" evidence="1">
    <location>
        <begin position="795"/>
        <end position="878"/>
    </location>
</feature>
<evidence type="ECO:0000256" key="1">
    <source>
        <dbReference type="SAM" id="Coils"/>
    </source>
</evidence>
<name>A0A1I1TCB2_9BACL</name>
<protein>
    <submittedName>
        <fullName evidence="4">Uncharacterized protein YhaN</fullName>
    </submittedName>
</protein>
<feature type="coiled-coil region" evidence="1">
    <location>
        <begin position="735"/>
        <end position="769"/>
    </location>
</feature>
<dbReference type="PANTHER" id="PTHR41259">
    <property type="entry name" value="DOUBLE-STRAND BREAK REPAIR RAD50 ATPASE, PUTATIVE-RELATED"/>
    <property type="match status" value="1"/>
</dbReference>
<feature type="transmembrane region" description="Helical" evidence="2">
    <location>
        <begin position="518"/>
        <end position="539"/>
    </location>
</feature>
<evidence type="ECO:0000313" key="5">
    <source>
        <dbReference type="Proteomes" id="UP000198855"/>
    </source>
</evidence>
<feature type="coiled-coil region" evidence="1">
    <location>
        <begin position="409"/>
        <end position="436"/>
    </location>
</feature>
<dbReference type="AlphaFoldDB" id="A0A1I1TCB2"/>
<feature type="coiled-coil region" evidence="1">
    <location>
        <begin position="189"/>
        <end position="236"/>
    </location>
</feature>
<accession>A0A1I1TCB2</accession>